<feature type="coiled-coil region" evidence="1">
    <location>
        <begin position="277"/>
        <end position="311"/>
    </location>
</feature>
<feature type="region of interest" description="Disordered" evidence="2">
    <location>
        <begin position="94"/>
        <end position="122"/>
    </location>
</feature>
<dbReference type="RefSeq" id="WP_135482131.1">
    <property type="nucleotide sequence ID" value="NZ_SRMF01000001.1"/>
</dbReference>
<sequence>MYIDTLTLFIVAEVLVVFIIIAVILFRRSRLLKIMLALLTERRLQRLHQQSEEHKELLALRKAYGKLQVELMQMRREGGQTYAEQVQNRLADLAGGDQGDKEDDDSAQESTDDEPLDQEGTHRTRAIRRAFYEFEAARASPLEQDILAAENTLLEQLKIQLGRDPDEEEDELVQSQNAELLARIRELEAVETEYKALQKEMAKAESQLADQERKLEELKKIDDASRLDPGNMPAVGNDVQDEIYRLKCERFDQAEAINNLKLRLQKLVDDGDANELIAVQQDQIAAQERYIKEAEASIKLLEEELEAAAKKGSGPSSGGKAQDSEHMDKLAAYASEQRASMGDIRDNLKALRAAEKAEERLQLLEQQEQQLGRMERAVQEADTCVSMLEGELAAANERIESLSSAAENAEQNDHFRQQADELEKLLNTFLTDSEDMMACINGLEDHNKALREMLLERGAKASELPAPPPPPTMQNRPS</sequence>
<feature type="compositionally biased region" description="Acidic residues" evidence="2">
    <location>
        <begin position="100"/>
        <end position="117"/>
    </location>
</feature>
<protein>
    <submittedName>
        <fullName evidence="4">Uncharacterized protein</fullName>
    </submittedName>
</protein>
<dbReference type="AlphaFoldDB" id="A0A4Z0WJG0"/>
<evidence type="ECO:0000256" key="3">
    <source>
        <dbReference type="SAM" id="Phobius"/>
    </source>
</evidence>
<dbReference type="Proteomes" id="UP000297475">
    <property type="component" value="Unassembled WGS sequence"/>
</dbReference>
<organism evidence="4 5">
    <name type="scientific">Natronospirillum operosum</name>
    <dbReference type="NCBI Taxonomy" id="2759953"/>
    <lineage>
        <taxon>Bacteria</taxon>
        <taxon>Pseudomonadati</taxon>
        <taxon>Pseudomonadota</taxon>
        <taxon>Gammaproteobacteria</taxon>
        <taxon>Oceanospirillales</taxon>
        <taxon>Natronospirillaceae</taxon>
        <taxon>Natronospirillum</taxon>
    </lineage>
</organism>
<feature type="region of interest" description="Disordered" evidence="2">
    <location>
        <begin position="456"/>
        <end position="478"/>
    </location>
</feature>
<evidence type="ECO:0000256" key="2">
    <source>
        <dbReference type="SAM" id="MobiDB-lite"/>
    </source>
</evidence>
<accession>A0A4Z0WJG0</accession>
<feature type="coiled-coil region" evidence="1">
    <location>
        <begin position="180"/>
        <end position="221"/>
    </location>
</feature>
<keyword evidence="3" id="KW-0812">Transmembrane</keyword>
<evidence type="ECO:0000313" key="5">
    <source>
        <dbReference type="Proteomes" id="UP000297475"/>
    </source>
</evidence>
<name>A0A4Z0WJG0_9GAMM</name>
<keyword evidence="1" id="KW-0175">Coiled coil</keyword>
<feature type="transmembrane region" description="Helical" evidence="3">
    <location>
        <begin position="6"/>
        <end position="26"/>
    </location>
</feature>
<keyword evidence="3" id="KW-1133">Transmembrane helix</keyword>
<keyword evidence="3" id="KW-0472">Membrane</keyword>
<evidence type="ECO:0000313" key="4">
    <source>
        <dbReference type="EMBL" id="TGG96006.1"/>
    </source>
</evidence>
<proteinExistence type="predicted"/>
<evidence type="ECO:0000256" key="1">
    <source>
        <dbReference type="SAM" id="Coils"/>
    </source>
</evidence>
<feature type="coiled-coil region" evidence="1">
    <location>
        <begin position="347"/>
        <end position="425"/>
    </location>
</feature>
<gene>
    <name evidence="4" type="ORF">E4656_06310</name>
</gene>
<dbReference type="EMBL" id="SRMF01000001">
    <property type="protein sequence ID" value="TGG96006.1"/>
    <property type="molecule type" value="Genomic_DNA"/>
</dbReference>
<comment type="caution">
    <text evidence="4">The sequence shown here is derived from an EMBL/GenBank/DDBJ whole genome shotgun (WGS) entry which is preliminary data.</text>
</comment>
<dbReference type="OrthoDB" id="6189499at2"/>
<keyword evidence="5" id="KW-1185">Reference proteome</keyword>
<reference evidence="4 5" key="1">
    <citation type="submission" date="2019-04" db="EMBL/GenBank/DDBJ databases">
        <title>Natronospirillum operosus gen. nov., sp. nov., a haloalkaliphilic satellite isolated from decaying biomass of laboratory culture of cyanobacterium Geitlerinema sp. and proposal of Natronospirillaceae fam. nov. and Saccharospirillaceae fam. nov.</title>
        <authorList>
            <person name="Kevbrin V."/>
            <person name="Boltyanskaya Y."/>
            <person name="Koziaeva V."/>
            <person name="Grouzdev D.S."/>
            <person name="Park M."/>
            <person name="Cho J."/>
        </authorList>
    </citation>
    <scope>NUCLEOTIDE SEQUENCE [LARGE SCALE GENOMIC DNA]</scope>
    <source>
        <strain evidence="4 5">G-116</strain>
    </source>
</reference>